<dbReference type="CDD" id="cd01949">
    <property type="entry name" value="GGDEF"/>
    <property type="match status" value="1"/>
</dbReference>
<name>A0A7U8C9W8_NEPCE</name>
<dbReference type="PROSITE" id="PS50112">
    <property type="entry name" value="PAS"/>
    <property type="match status" value="1"/>
</dbReference>
<evidence type="ECO:0000313" key="5">
    <source>
        <dbReference type="Proteomes" id="UP000002171"/>
    </source>
</evidence>
<sequence length="558" mass="62687">MGLRIWIEVLMSEIEQQLFRGSPQAIMVTDLDNCIIQTNPAFEKITGYTFAEVAGENLSKLGAGHLNEGFYETVWLTLSNEGSWQGEIWNKHKDGSVYPCWYSIVTLQDQSGNVSGYITQFFDCSALKSSGQSLAQAAQYDELTHLPNWEMFEGLLSARLEKCKANDEQLAVMLVDLDRFKWINDNLGRAVGDSLLQEVARRLGSVVRGEDALARLSSDEFVMMLPCVDGVEAAIKVAQRVVDQLTHGIFVDHREIFISGSVGISVFPQHSGRGKDLVKKADVAMYAAKQGGRNTFRVYSELMERSKGPQILREEDLTKALVSGDIQMGFMPVYSIYSHQVVAVHARPSWTHPELGQIPFQDFSALLQNPESMSQYEFWLDSELSGLDVIWEKFPGLRFVSFRLESQQLQGKENIQRWLSQLNRYQRSGQMMIDVDLKTAMEREGELFDLLTSDALLSVSGFVCHSPSLEHLKEIQPDMIKLDSDLISTMRTDEGRQKIVDSVLNMADKLEIEVLADGVSSAGARGQLMSQGCMLMQGRYFGMPLTLQQLLDHLAVEH</sequence>
<dbReference type="Pfam" id="PF00990">
    <property type="entry name" value="GGDEF"/>
    <property type="match status" value="1"/>
</dbReference>
<dbReference type="SUPFAM" id="SSF141868">
    <property type="entry name" value="EAL domain-like"/>
    <property type="match status" value="1"/>
</dbReference>
<dbReference type="CDD" id="cd01948">
    <property type="entry name" value="EAL"/>
    <property type="match status" value="1"/>
</dbReference>
<dbReference type="InterPro" id="IPR001633">
    <property type="entry name" value="EAL_dom"/>
</dbReference>
<organism evidence="4 5">
    <name type="scientific">Neptuniibacter caesariensis</name>
    <dbReference type="NCBI Taxonomy" id="207954"/>
    <lineage>
        <taxon>Bacteria</taxon>
        <taxon>Pseudomonadati</taxon>
        <taxon>Pseudomonadota</taxon>
        <taxon>Gammaproteobacteria</taxon>
        <taxon>Oceanospirillales</taxon>
        <taxon>Oceanospirillaceae</taxon>
        <taxon>Neptuniibacter</taxon>
    </lineage>
</organism>
<dbReference type="Pfam" id="PF00563">
    <property type="entry name" value="EAL"/>
    <property type="match status" value="1"/>
</dbReference>
<dbReference type="InterPro" id="IPR035965">
    <property type="entry name" value="PAS-like_dom_sf"/>
</dbReference>
<evidence type="ECO:0008006" key="6">
    <source>
        <dbReference type="Google" id="ProtNLM"/>
    </source>
</evidence>
<dbReference type="InterPro" id="IPR000160">
    <property type="entry name" value="GGDEF_dom"/>
</dbReference>
<proteinExistence type="predicted"/>
<dbReference type="PROSITE" id="PS50883">
    <property type="entry name" value="EAL"/>
    <property type="match status" value="1"/>
</dbReference>
<dbReference type="Gene3D" id="3.30.70.270">
    <property type="match status" value="1"/>
</dbReference>
<evidence type="ECO:0000259" key="3">
    <source>
        <dbReference type="PROSITE" id="PS50887"/>
    </source>
</evidence>
<dbReference type="SMART" id="SM00052">
    <property type="entry name" value="EAL"/>
    <property type="match status" value="1"/>
</dbReference>
<dbReference type="Pfam" id="PF13426">
    <property type="entry name" value="PAS_9"/>
    <property type="match status" value="1"/>
</dbReference>
<feature type="domain" description="GGDEF" evidence="3">
    <location>
        <begin position="168"/>
        <end position="301"/>
    </location>
</feature>
<dbReference type="SUPFAM" id="SSF55073">
    <property type="entry name" value="Nucleotide cyclase"/>
    <property type="match status" value="1"/>
</dbReference>
<dbReference type="CDD" id="cd00130">
    <property type="entry name" value="PAS"/>
    <property type="match status" value="1"/>
</dbReference>
<keyword evidence="5" id="KW-1185">Reference proteome</keyword>
<accession>A0A7U8C9W8</accession>
<dbReference type="SMART" id="SM00091">
    <property type="entry name" value="PAS"/>
    <property type="match status" value="1"/>
</dbReference>
<dbReference type="Gene3D" id="3.20.20.450">
    <property type="entry name" value="EAL domain"/>
    <property type="match status" value="1"/>
</dbReference>
<dbReference type="Gene3D" id="3.30.450.20">
    <property type="entry name" value="PAS domain"/>
    <property type="match status" value="1"/>
</dbReference>
<dbReference type="InterPro" id="IPR043128">
    <property type="entry name" value="Rev_trsase/Diguanyl_cyclase"/>
</dbReference>
<feature type="domain" description="EAL" evidence="2">
    <location>
        <begin position="310"/>
        <end position="558"/>
    </location>
</feature>
<gene>
    <name evidence="4" type="ORF">MED92_06746</name>
</gene>
<dbReference type="InterPro" id="IPR052155">
    <property type="entry name" value="Biofilm_reg_signaling"/>
</dbReference>
<dbReference type="InterPro" id="IPR000014">
    <property type="entry name" value="PAS"/>
</dbReference>
<dbReference type="PANTHER" id="PTHR44757:SF2">
    <property type="entry name" value="BIOFILM ARCHITECTURE MAINTENANCE PROTEIN MBAA"/>
    <property type="match status" value="1"/>
</dbReference>
<dbReference type="Proteomes" id="UP000002171">
    <property type="component" value="Unassembled WGS sequence"/>
</dbReference>
<dbReference type="NCBIfam" id="TIGR00229">
    <property type="entry name" value="sensory_box"/>
    <property type="match status" value="1"/>
</dbReference>
<dbReference type="SMART" id="SM00267">
    <property type="entry name" value="GGDEF"/>
    <property type="match status" value="1"/>
</dbReference>
<evidence type="ECO:0000259" key="2">
    <source>
        <dbReference type="PROSITE" id="PS50883"/>
    </source>
</evidence>
<dbReference type="NCBIfam" id="TIGR00254">
    <property type="entry name" value="GGDEF"/>
    <property type="match status" value="1"/>
</dbReference>
<comment type="caution">
    <text evidence="4">The sequence shown here is derived from an EMBL/GenBank/DDBJ whole genome shotgun (WGS) entry which is preliminary data.</text>
</comment>
<protein>
    <recommendedName>
        <fullName evidence="6">GGDEF domain-containing protein</fullName>
    </recommendedName>
</protein>
<dbReference type="InterPro" id="IPR029787">
    <property type="entry name" value="Nucleotide_cyclase"/>
</dbReference>
<dbReference type="InterPro" id="IPR035919">
    <property type="entry name" value="EAL_sf"/>
</dbReference>
<dbReference type="EMBL" id="AAOW01000001">
    <property type="protein sequence ID" value="EAR62795.1"/>
    <property type="molecule type" value="Genomic_DNA"/>
</dbReference>
<dbReference type="SUPFAM" id="SSF55785">
    <property type="entry name" value="PYP-like sensor domain (PAS domain)"/>
    <property type="match status" value="1"/>
</dbReference>
<dbReference type="PANTHER" id="PTHR44757">
    <property type="entry name" value="DIGUANYLATE CYCLASE DGCP"/>
    <property type="match status" value="1"/>
</dbReference>
<reference evidence="4 5" key="1">
    <citation type="submission" date="2006-02" db="EMBL/GenBank/DDBJ databases">
        <authorList>
            <person name="Pinhassi J."/>
            <person name="Pedros-Alio C."/>
            <person name="Ferriera S."/>
            <person name="Johnson J."/>
            <person name="Kravitz S."/>
            <person name="Halpern A."/>
            <person name="Remington K."/>
            <person name="Beeson K."/>
            <person name="Tran B."/>
            <person name="Rogers Y.-H."/>
            <person name="Friedman R."/>
            <person name="Venter J.C."/>
        </authorList>
    </citation>
    <scope>NUCLEOTIDE SEQUENCE [LARGE SCALE GENOMIC DNA]</scope>
    <source>
        <strain evidence="4 5">MED92</strain>
    </source>
</reference>
<feature type="domain" description="PAS" evidence="1">
    <location>
        <begin position="11"/>
        <end position="58"/>
    </location>
</feature>
<dbReference type="AlphaFoldDB" id="A0A7U8C9W8"/>
<evidence type="ECO:0000259" key="1">
    <source>
        <dbReference type="PROSITE" id="PS50112"/>
    </source>
</evidence>
<dbReference type="PROSITE" id="PS50887">
    <property type="entry name" value="GGDEF"/>
    <property type="match status" value="1"/>
</dbReference>
<evidence type="ECO:0000313" key="4">
    <source>
        <dbReference type="EMBL" id="EAR62795.1"/>
    </source>
</evidence>